<evidence type="ECO:0000256" key="2">
    <source>
        <dbReference type="SAM" id="Phobius"/>
    </source>
</evidence>
<dbReference type="Proteomes" id="UP000242381">
    <property type="component" value="Unassembled WGS sequence"/>
</dbReference>
<sequence length="93" mass="10719">MQITHTLTGNSRTLSLFFAICSNRVSDHNHMSLLFPFFSLSSDFFFLSPDIFTIIIKPILKRIRKMENNNNQSTTNCSSCRAPLTVDSHHRTR</sequence>
<feature type="compositionally biased region" description="Low complexity" evidence="1">
    <location>
        <begin position="70"/>
        <end position="80"/>
    </location>
</feature>
<reference evidence="3 4" key="1">
    <citation type="journal article" date="2016" name="Proc. Natl. Acad. Sci. U.S.A.">
        <title>Lipid metabolic changes in an early divergent fungus govern the establishment of a mutualistic symbiosis with endobacteria.</title>
        <authorList>
            <person name="Lastovetsky O.A."/>
            <person name="Gaspar M.L."/>
            <person name="Mondo S.J."/>
            <person name="LaButti K.M."/>
            <person name="Sandor L."/>
            <person name="Grigoriev I.V."/>
            <person name="Henry S.A."/>
            <person name="Pawlowska T.E."/>
        </authorList>
    </citation>
    <scope>NUCLEOTIDE SEQUENCE [LARGE SCALE GENOMIC DNA]</scope>
    <source>
        <strain evidence="3 4">ATCC 11559</strain>
    </source>
</reference>
<name>A0A1X0RKW8_RHIZD</name>
<feature type="region of interest" description="Disordered" evidence="1">
    <location>
        <begin position="70"/>
        <end position="93"/>
    </location>
</feature>
<gene>
    <name evidence="3" type="ORF">BCV71DRAFT_86307</name>
</gene>
<feature type="transmembrane region" description="Helical" evidence="2">
    <location>
        <begin position="33"/>
        <end position="56"/>
    </location>
</feature>
<keyword evidence="2" id="KW-1133">Transmembrane helix</keyword>
<dbReference type="AlphaFoldDB" id="A0A1X0RKW8"/>
<accession>A0A1X0RKW8</accession>
<keyword evidence="2" id="KW-0812">Transmembrane</keyword>
<keyword evidence="2" id="KW-0472">Membrane</keyword>
<evidence type="ECO:0000256" key="1">
    <source>
        <dbReference type="SAM" id="MobiDB-lite"/>
    </source>
</evidence>
<organism evidence="3 4">
    <name type="scientific">Rhizopus microsporus</name>
    <dbReference type="NCBI Taxonomy" id="58291"/>
    <lineage>
        <taxon>Eukaryota</taxon>
        <taxon>Fungi</taxon>
        <taxon>Fungi incertae sedis</taxon>
        <taxon>Mucoromycota</taxon>
        <taxon>Mucoromycotina</taxon>
        <taxon>Mucoromycetes</taxon>
        <taxon>Mucorales</taxon>
        <taxon>Mucorineae</taxon>
        <taxon>Rhizopodaceae</taxon>
        <taxon>Rhizopus</taxon>
    </lineage>
</organism>
<evidence type="ECO:0000313" key="4">
    <source>
        <dbReference type="Proteomes" id="UP000242381"/>
    </source>
</evidence>
<proteinExistence type="predicted"/>
<protein>
    <submittedName>
        <fullName evidence="3">Uncharacterized protein</fullName>
    </submittedName>
</protein>
<evidence type="ECO:0000313" key="3">
    <source>
        <dbReference type="EMBL" id="ORE12548.1"/>
    </source>
</evidence>
<dbReference type="EMBL" id="KV921645">
    <property type="protein sequence ID" value="ORE12548.1"/>
    <property type="molecule type" value="Genomic_DNA"/>
</dbReference>